<proteinExistence type="predicted"/>
<dbReference type="AlphaFoldDB" id="D5PF99"/>
<dbReference type="Proteomes" id="UP000003653">
    <property type="component" value="Unassembled WGS sequence"/>
</dbReference>
<protein>
    <submittedName>
        <fullName evidence="1">Uncharacterized protein</fullName>
    </submittedName>
</protein>
<dbReference type="RefSeq" id="WP_007168832.1">
    <property type="nucleotide sequence ID" value="NZ_GG770554.1"/>
</dbReference>
<evidence type="ECO:0000313" key="1">
    <source>
        <dbReference type="EMBL" id="EFG75280.1"/>
    </source>
</evidence>
<reference evidence="1 2" key="1">
    <citation type="submission" date="2010-04" db="EMBL/GenBank/DDBJ databases">
        <authorList>
            <person name="Muzny D."/>
            <person name="Qin X."/>
            <person name="Deng J."/>
            <person name="Jiang H."/>
            <person name="Liu Y."/>
            <person name="Qu J."/>
            <person name="Song X.-Z."/>
            <person name="Zhang L."/>
            <person name="Thornton R."/>
            <person name="Coyle M."/>
            <person name="Francisco L."/>
            <person name="Jackson L."/>
            <person name="Javaid M."/>
            <person name="Korchina V."/>
            <person name="Kovar C."/>
            <person name="Mata R."/>
            <person name="Mathew T."/>
            <person name="Ngo R."/>
            <person name="Nguyen L."/>
            <person name="Nguyen N."/>
            <person name="Okwuonu G."/>
            <person name="Ongeri F."/>
            <person name="Pham C."/>
            <person name="Simmons D."/>
            <person name="Wilczek-Boney K."/>
            <person name="Hale W."/>
            <person name="Jakkamsetti A."/>
            <person name="Pham P."/>
            <person name="Ruth R."/>
            <person name="San Lucas F."/>
            <person name="Warren J."/>
            <person name="Zhang J."/>
            <person name="Zhao Z."/>
            <person name="Zhou C."/>
            <person name="Zhu D."/>
            <person name="Lee S."/>
            <person name="Bess C."/>
            <person name="Blankenburg K."/>
            <person name="Forbes L."/>
            <person name="Fu Q."/>
            <person name="Gubbala S."/>
            <person name="Hirani K."/>
            <person name="Jayaseelan J.C."/>
            <person name="Lara F."/>
            <person name="Munidasa M."/>
            <person name="Palculict T."/>
            <person name="Patil S."/>
            <person name="Pu L.-L."/>
            <person name="Saada N."/>
            <person name="Tang L."/>
            <person name="Weissenberger G."/>
            <person name="Zhu Y."/>
            <person name="Hemphill L."/>
            <person name="Shang Y."/>
            <person name="Youmans B."/>
            <person name="Ayvaz T."/>
            <person name="Ross M."/>
            <person name="Santibanez J."/>
            <person name="Aqrawi P."/>
            <person name="Gross S."/>
            <person name="Joshi V."/>
            <person name="Fowler G."/>
            <person name="Nazareth L."/>
            <person name="Reid J."/>
            <person name="Worley K."/>
            <person name="Petrosino J."/>
            <person name="Highlander S."/>
            <person name="Gibbs R."/>
        </authorList>
    </citation>
    <scope>NUCLEOTIDE SEQUENCE [LARGE SCALE GENOMIC DNA]</scope>
    <source>
        <strain evidence="1 2">ATCC BAA-614</strain>
    </source>
</reference>
<evidence type="ECO:0000313" key="2">
    <source>
        <dbReference type="Proteomes" id="UP000003653"/>
    </source>
</evidence>
<dbReference type="EMBL" id="ADNV01000331">
    <property type="protein sequence ID" value="EFG75280.1"/>
    <property type="molecule type" value="Genomic_DNA"/>
</dbReference>
<comment type="caution">
    <text evidence="1">The sequence shown here is derived from an EMBL/GenBank/DDBJ whole genome shotgun (WGS) entry which is preliminary data.</text>
</comment>
<keyword evidence="2" id="KW-1185">Reference proteome</keyword>
<dbReference type="HOGENOM" id="CLU_181488_0_0_11"/>
<organism evidence="1 2">
    <name type="scientific">Mycobacterium parascrofulaceum ATCC BAA-614</name>
    <dbReference type="NCBI Taxonomy" id="525368"/>
    <lineage>
        <taxon>Bacteria</taxon>
        <taxon>Bacillati</taxon>
        <taxon>Actinomycetota</taxon>
        <taxon>Actinomycetes</taxon>
        <taxon>Mycobacteriales</taxon>
        <taxon>Mycobacteriaceae</taxon>
        <taxon>Mycobacterium</taxon>
        <taxon>Mycobacterium simiae complex</taxon>
    </lineage>
</organism>
<name>D5PF99_9MYCO</name>
<sequence length="99" mass="10465">MVVPTPDEARDGIRALTNHVPETMPATHGVLNLFAALRPVAEDDGETSLEKLSQNIETLAATLTVCVITLENRLEQLAGRPGLPESTLDAIMGEFGVGG</sequence>
<gene>
    <name evidence="1" type="ORF">HMPREF0591_4843</name>
</gene>
<accession>D5PF99</accession>